<dbReference type="STRING" id="137733.SAMN05421767_10368"/>
<dbReference type="OrthoDB" id="9801597at2"/>
<dbReference type="Pfam" id="PF21543">
    <property type="entry name" value="CvfB_2nd"/>
    <property type="match status" value="1"/>
</dbReference>
<organism evidence="7 8">
    <name type="scientific">Granulicatella balaenopterae</name>
    <dbReference type="NCBI Taxonomy" id="137733"/>
    <lineage>
        <taxon>Bacteria</taxon>
        <taxon>Bacillati</taxon>
        <taxon>Bacillota</taxon>
        <taxon>Bacilli</taxon>
        <taxon>Lactobacillales</taxon>
        <taxon>Carnobacteriaceae</taxon>
        <taxon>Granulicatella</taxon>
    </lineage>
</organism>
<dbReference type="Proteomes" id="UP000198556">
    <property type="component" value="Unassembled WGS sequence"/>
</dbReference>
<dbReference type="InterPro" id="IPR048588">
    <property type="entry name" value="CvfB_S1_2nd"/>
</dbReference>
<proteinExistence type="inferred from homology"/>
<dbReference type="InterPro" id="IPR014464">
    <property type="entry name" value="CvfB_fam"/>
</dbReference>
<gene>
    <name evidence="7" type="ORF">SAMN05421767_10368</name>
</gene>
<dbReference type="Gene3D" id="1.10.10.10">
    <property type="entry name" value="Winged helix-like DNA-binding domain superfamily/Winged helix DNA-binding domain"/>
    <property type="match status" value="1"/>
</dbReference>
<dbReference type="PANTHER" id="PTHR37296:SF1">
    <property type="entry name" value="CONSERVED VIRULENCE FACTOR B"/>
    <property type="match status" value="1"/>
</dbReference>
<dbReference type="PANTHER" id="PTHR37296">
    <property type="entry name" value="CONSERVED VIRULENCE FACTOR B"/>
    <property type="match status" value="1"/>
</dbReference>
<dbReference type="Pfam" id="PF17783">
    <property type="entry name" value="WHD_CvfB"/>
    <property type="match status" value="1"/>
</dbReference>
<sequence length="317" mass="35604">MKSDLATVIQAMVTDENEKAFFVQKNGQTYQLPKAENTSELTIGSVVKGFVYENSSKRKMMTLDIPQVNQDHYGWVRVTEVRKDLGVFVDIGLPDKDIVVSLDELPTITSLWPKKGNQLYTTLIMDKKDRMWATLAEDSRIKALSHRATEYELNKDKKATVFRLKLAGTQLITEDGFICFLHPSERFYEPTLGEQLSVRVIGVKPDGTLNVSARPRAHEAISDDAQMILMMLKNSPTHIMPYGDKSSPEAIKEAFGISKGQFKRALGSLLKARQIEQIDGCISMTETALAQAAEEERTAQERAQQELIDSQEVTESE</sequence>
<reference evidence="7 8" key="1">
    <citation type="submission" date="2016-10" db="EMBL/GenBank/DDBJ databases">
        <authorList>
            <person name="de Groot N.N."/>
        </authorList>
    </citation>
    <scope>NUCLEOTIDE SEQUENCE [LARGE SCALE GENOMIC DNA]</scope>
    <source>
        <strain evidence="7 8">DSM 15827</strain>
    </source>
</reference>
<name>A0A1H9HUM0_9LACT</name>
<dbReference type="InterPro" id="IPR039566">
    <property type="entry name" value="CvfB_S1_st"/>
</dbReference>
<accession>A0A1H9HUM0</accession>
<feature type="domain" description="Conserved virulence factor B-like winged helix" evidence="4">
    <location>
        <begin position="226"/>
        <end position="283"/>
    </location>
</feature>
<dbReference type="InterPro" id="IPR048587">
    <property type="entry name" value="CvfB_S1_3rd"/>
</dbReference>
<dbReference type="Gene3D" id="2.40.50.140">
    <property type="entry name" value="Nucleic acid-binding proteins"/>
    <property type="match status" value="2"/>
</dbReference>
<feature type="domain" description="Conserved virulence factor B first S1" evidence="3">
    <location>
        <begin position="8"/>
        <end position="63"/>
    </location>
</feature>
<feature type="domain" description="Conserved virulence factor B second S1" evidence="5">
    <location>
        <begin position="73"/>
        <end position="133"/>
    </location>
</feature>
<dbReference type="Pfam" id="PF21191">
    <property type="entry name" value="CvfB_1st"/>
    <property type="match status" value="1"/>
</dbReference>
<dbReference type="EMBL" id="FOGF01000003">
    <property type="protein sequence ID" value="SEQ65988.1"/>
    <property type="molecule type" value="Genomic_DNA"/>
</dbReference>
<evidence type="ECO:0000259" key="3">
    <source>
        <dbReference type="Pfam" id="PF13509"/>
    </source>
</evidence>
<keyword evidence="8" id="KW-1185">Reference proteome</keyword>
<dbReference type="RefSeq" id="WP_089745889.1">
    <property type="nucleotide sequence ID" value="NZ_FOGF01000003.1"/>
</dbReference>
<evidence type="ECO:0000259" key="4">
    <source>
        <dbReference type="Pfam" id="PF17783"/>
    </source>
</evidence>
<protein>
    <recommendedName>
        <fullName evidence="9">S1 motif domain-containing protein</fullName>
    </recommendedName>
</protein>
<evidence type="ECO:0000259" key="5">
    <source>
        <dbReference type="Pfam" id="PF21191"/>
    </source>
</evidence>
<dbReference type="InterPro" id="IPR036388">
    <property type="entry name" value="WH-like_DNA-bd_sf"/>
</dbReference>
<evidence type="ECO:0008006" key="9">
    <source>
        <dbReference type="Google" id="ProtNLM"/>
    </source>
</evidence>
<dbReference type="Gene3D" id="2.40.50.330">
    <property type="match status" value="1"/>
</dbReference>
<dbReference type="InterPro" id="IPR012340">
    <property type="entry name" value="NA-bd_OB-fold"/>
</dbReference>
<evidence type="ECO:0000259" key="6">
    <source>
        <dbReference type="Pfam" id="PF21543"/>
    </source>
</evidence>
<comment type="similarity">
    <text evidence="1">Belongs to the CvfB family.</text>
</comment>
<evidence type="ECO:0000256" key="1">
    <source>
        <dbReference type="PIRNR" id="PIRNR012524"/>
    </source>
</evidence>
<dbReference type="PIRSF" id="PIRSF012524">
    <property type="entry name" value="YitL_S1"/>
    <property type="match status" value="1"/>
</dbReference>
<feature type="compositionally biased region" description="Basic and acidic residues" evidence="2">
    <location>
        <begin position="294"/>
        <end position="304"/>
    </location>
</feature>
<evidence type="ECO:0000313" key="8">
    <source>
        <dbReference type="Proteomes" id="UP000198556"/>
    </source>
</evidence>
<feature type="domain" description="Conserved virulence factor B third S1" evidence="6">
    <location>
        <begin position="142"/>
        <end position="215"/>
    </location>
</feature>
<dbReference type="AlphaFoldDB" id="A0A1H9HUM0"/>
<dbReference type="InterPro" id="IPR040764">
    <property type="entry name" value="CvfB_WH"/>
</dbReference>
<dbReference type="Pfam" id="PF13509">
    <property type="entry name" value="S1_2"/>
    <property type="match status" value="1"/>
</dbReference>
<feature type="region of interest" description="Disordered" evidence="2">
    <location>
        <begin position="293"/>
        <end position="317"/>
    </location>
</feature>
<evidence type="ECO:0000256" key="2">
    <source>
        <dbReference type="SAM" id="MobiDB-lite"/>
    </source>
</evidence>
<evidence type="ECO:0000313" key="7">
    <source>
        <dbReference type="EMBL" id="SEQ65988.1"/>
    </source>
</evidence>